<dbReference type="EMBL" id="CP016809">
    <property type="protein sequence ID" value="ANY74279.1"/>
    <property type="molecule type" value="Genomic_DNA"/>
</dbReference>
<name>A0A1B2E2V5_9BACL</name>
<reference evidence="1" key="1">
    <citation type="submission" date="2016-08" db="EMBL/GenBank/DDBJ databases">
        <title>Complete Genome Seqeunce of Paenibacillus sp. nov. IHBB 9852 from high altitute lake of Indian trans-Himalayas.</title>
        <authorList>
            <person name="Kiran S."/>
            <person name="Swarnkar M.K."/>
            <person name="Rana A."/>
            <person name="Tewari R."/>
            <person name="Gulati A."/>
        </authorList>
    </citation>
    <scope>NUCLEOTIDE SEQUENCE [LARGE SCALE GENOMIC DNA]</scope>
    <source>
        <strain evidence="1">IHBB 9852</strain>
    </source>
</reference>
<proteinExistence type="predicted"/>
<dbReference type="AlphaFoldDB" id="A0A1B2E2V5"/>
<gene>
    <name evidence="1" type="ORF">BBD41_17815</name>
</gene>
<organism evidence="1">
    <name type="scientific">Paenibacillus ihbetae</name>
    <dbReference type="NCBI Taxonomy" id="1870820"/>
    <lineage>
        <taxon>Bacteria</taxon>
        <taxon>Bacillati</taxon>
        <taxon>Bacillota</taxon>
        <taxon>Bacilli</taxon>
        <taxon>Bacillales</taxon>
        <taxon>Paenibacillaceae</taxon>
        <taxon>Paenibacillus</taxon>
    </lineage>
</organism>
<protein>
    <submittedName>
        <fullName evidence="1">Uncharacterized protein</fullName>
    </submittedName>
</protein>
<evidence type="ECO:0000313" key="1">
    <source>
        <dbReference type="EMBL" id="ANY74279.1"/>
    </source>
</evidence>
<dbReference type="KEGG" id="pib:BBD41_17815"/>
<sequence>MFEGFRGPRIIDLRHSGFPHDGYINEDVDTMAYKKRLPDDSGSGVHRSQAAIIIEAAIMKDMTQKACTTLFVLDYGLRR</sequence>
<accession>A0A1B2E2V5</accession>